<feature type="compositionally biased region" description="Low complexity" evidence="1">
    <location>
        <begin position="605"/>
        <end position="635"/>
    </location>
</feature>
<evidence type="ECO:0000256" key="1">
    <source>
        <dbReference type="SAM" id="MobiDB-lite"/>
    </source>
</evidence>
<comment type="caution">
    <text evidence="2">The sequence shown here is derived from an EMBL/GenBank/DDBJ whole genome shotgun (WGS) entry which is preliminary data.</text>
</comment>
<feature type="region of interest" description="Disordered" evidence="1">
    <location>
        <begin position="684"/>
        <end position="725"/>
    </location>
</feature>
<evidence type="ECO:0000313" key="2">
    <source>
        <dbReference type="EMBL" id="KAG5180148.1"/>
    </source>
</evidence>
<dbReference type="AlphaFoldDB" id="A0A835YT22"/>
<sequence>MARRLQLAPRLRGLLATAFDGPGVFELPAGRPRTVLSIASVLVSRADDPAVWDSNSVATLLLQAGFSTLATGPRATTKLSDKHMAQVICELAAVARAFKSQQAAGGTASSAELAATATQHSMHAAYNGNSSEGDNAALAACAAQVEEEPPMAMMPPRKTVLMRSAKLMDLIFATFTSGDPWPAGRRRCVLSVAEVLLSKSGHSLPWDAEQLASCLLRIGRDGLNHSVRADTGLDDRAMKRFLNKLVSSTTRDRQQAAVAPAGFGQAIDAAAARSTTRPLEATFPAAARHARTAADAELTPLAPVKKQRSTQQSARQQALSSAPGISHGTPQVEVGQGSAQASTAASTSPDFTVATSKALRANASTAAALADLAPVAPSTNQRRLQLAHVAPLPLDSQSYGALGVAQVERNPKAGFVDQTTAAAILEDALPAQTESEAVLATSSSASQHDVMPSSPALRASTPASPPAAAAAASQPLPPAKAAAATGSGDTPKLSHHDDRGSVTAAAVAHPISESPTPSLPAAGPSGGGNSPAPGAAVAAARVQRSAPAADIQAFKQQPSARHVRQAGELQDFLIDNVMGYAYAAESEADEVQVQLLLPSAALNEGAGRPRSATGGTAAAGAASAISNGDAAPAAATRTEERHSQQGSAAADAAAAASVASAISDSGGASPAVTASAASVAQAGHHNTSAAGMDSVRGRAARDAPPPASAKPAAGVNSGDSSATAGSLEVNHGTAVRVGALQGAVIAHSGHIATVAVSAAGAAAPAAARQAVAAGAANSGTGVRGGVMGG</sequence>
<feature type="compositionally biased region" description="Low complexity" evidence="1">
    <location>
        <begin position="514"/>
        <end position="523"/>
    </location>
</feature>
<dbReference type="EMBL" id="JAFCMP010000412">
    <property type="protein sequence ID" value="KAG5180148.1"/>
    <property type="molecule type" value="Genomic_DNA"/>
</dbReference>
<feature type="region of interest" description="Disordered" evidence="1">
    <location>
        <begin position="604"/>
        <end position="650"/>
    </location>
</feature>
<feature type="compositionally biased region" description="Low complexity" evidence="1">
    <location>
        <begin position="335"/>
        <end position="347"/>
    </location>
</feature>
<reference evidence="2" key="1">
    <citation type="submission" date="2021-02" db="EMBL/GenBank/DDBJ databases">
        <title>First Annotated Genome of the Yellow-green Alga Tribonema minus.</title>
        <authorList>
            <person name="Mahan K.M."/>
        </authorList>
    </citation>
    <scope>NUCLEOTIDE SEQUENCE</scope>
    <source>
        <strain evidence="2">UTEX B ZZ1240</strain>
    </source>
</reference>
<accession>A0A835YT22</accession>
<keyword evidence="3" id="KW-1185">Reference proteome</keyword>
<proteinExistence type="predicted"/>
<feature type="compositionally biased region" description="Low complexity" evidence="1">
    <location>
        <begin position="452"/>
        <end position="484"/>
    </location>
</feature>
<organism evidence="2 3">
    <name type="scientific">Tribonema minus</name>
    <dbReference type="NCBI Taxonomy" id="303371"/>
    <lineage>
        <taxon>Eukaryota</taxon>
        <taxon>Sar</taxon>
        <taxon>Stramenopiles</taxon>
        <taxon>Ochrophyta</taxon>
        <taxon>PX clade</taxon>
        <taxon>Xanthophyceae</taxon>
        <taxon>Tribonematales</taxon>
        <taxon>Tribonemataceae</taxon>
        <taxon>Tribonema</taxon>
    </lineage>
</organism>
<feature type="region of interest" description="Disordered" evidence="1">
    <location>
        <begin position="435"/>
        <end position="540"/>
    </location>
</feature>
<protein>
    <submittedName>
        <fullName evidence="2">Uncharacterized protein</fullName>
    </submittedName>
</protein>
<feature type="compositionally biased region" description="Low complexity" evidence="1">
    <location>
        <begin position="309"/>
        <end position="322"/>
    </location>
</feature>
<feature type="region of interest" description="Disordered" evidence="1">
    <location>
        <begin position="291"/>
        <end position="347"/>
    </location>
</feature>
<gene>
    <name evidence="2" type="ORF">JKP88DRAFT_247034</name>
</gene>
<feature type="compositionally biased region" description="Low complexity" evidence="1">
    <location>
        <begin position="530"/>
        <end position="540"/>
    </location>
</feature>
<dbReference type="Proteomes" id="UP000664859">
    <property type="component" value="Unassembled WGS sequence"/>
</dbReference>
<feature type="compositionally biased region" description="Polar residues" evidence="1">
    <location>
        <begin position="435"/>
        <end position="447"/>
    </location>
</feature>
<evidence type="ECO:0000313" key="3">
    <source>
        <dbReference type="Proteomes" id="UP000664859"/>
    </source>
</evidence>
<name>A0A835YT22_9STRA</name>